<proteinExistence type="predicted"/>
<feature type="region of interest" description="Disordered" evidence="1">
    <location>
        <begin position="1"/>
        <end position="23"/>
    </location>
</feature>
<organism evidence="2 3">
    <name type="scientific">Thecamonas trahens ATCC 50062</name>
    <dbReference type="NCBI Taxonomy" id="461836"/>
    <lineage>
        <taxon>Eukaryota</taxon>
        <taxon>Apusozoa</taxon>
        <taxon>Apusomonadida</taxon>
        <taxon>Apusomonadidae</taxon>
        <taxon>Thecamonas</taxon>
    </lineage>
</organism>
<accession>A0A0L0DQM9</accession>
<dbReference type="AlphaFoldDB" id="A0A0L0DQM9"/>
<dbReference type="Proteomes" id="UP000054408">
    <property type="component" value="Unassembled WGS sequence"/>
</dbReference>
<feature type="compositionally biased region" description="Acidic residues" evidence="1">
    <location>
        <begin position="1"/>
        <end position="10"/>
    </location>
</feature>
<evidence type="ECO:0000313" key="2">
    <source>
        <dbReference type="EMBL" id="KNC54560.1"/>
    </source>
</evidence>
<keyword evidence="3" id="KW-1185">Reference proteome</keyword>
<dbReference type="RefSeq" id="XP_013753575.1">
    <property type="nucleotide sequence ID" value="XM_013898121.1"/>
</dbReference>
<dbReference type="EMBL" id="GL349491">
    <property type="protein sequence ID" value="KNC54560.1"/>
    <property type="molecule type" value="Genomic_DNA"/>
</dbReference>
<name>A0A0L0DQM9_THETB</name>
<sequence length="92" mass="10264">MYNGDADDDEYTSRTEKRKRMLLDAPSMSVEEMVLLRMVKETEDELLNAQEQSRNLLVATYSQILGQQKKLAALAAHTLVSPEGTTAVTTTT</sequence>
<evidence type="ECO:0000313" key="3">
    <source>
        <dbReference type="Proteomes" id="UP000054408"/>
    </source>
</evidence>
<reference evidence="2 3" key="1">
    <citation type="submission" date="2010-05" db="EMBL/GenBank/DDBJ databases">
        <title>The Genome Sequence of Thecamonas trahens ATCC 50062.</title>
        <authorList>
            <consortium name="The Broad Institute Genome Sequencing Platform"/>
            <person name="Russ C."/>
            <person name="Cuomo C."/>
            <person name="Shea T."/>
            <person name="Young S.K."/>
            <person name="Zeng Q."/>
            <person name="Koehrsen M."/>
            <person name="Haas B."/>
            <person name="Borodovsky M."/>
            <person name="Guigo R."/>
            <person name="Alvarado L."/>
            <person name="Berlin A."/>
            <person name="Bochicchio J."/>
            <person name="Borenstein D."/>
            <person name="Chapman S."/>
            <person name="Chen Z."/>
            <person name="Freedman E."/>
            <person name="Gellesch M."/>
            <person name="Goldberg J."/>
            <person name="Griggs A."/>
            <person name="Gujja S."/>
            <person name="Heilman E."/>
            <person name="Heiman D."/>
            <person name="Hepburn T."/>
            <person name="Howarth C."/>
            <person name="Jen D."/>
            <person name="Larson L."/>
            <person name="Mehta T."/>
            <person name="Park D."/>
            <person name="Pearson M."/>
            <person name="Roberts A."/>
            <person name="Saif S."/>
            <person name="Shenoy N."/>
            <person name="Sisk P."/>
            <person name="Stolte C."/>
            <person name="Sykes S."/>
            <person name="Thomson T."/>
            <person name="Walk T."/>
            <person name="White J."/>
            <person name="Yandava C."/>
            <person name="Burger G."/>
            <person name="Gray M.W."/>
            <person name="Holland P.W.H."/>
            <person name="King N."/>
            <person name="Lang F.B.F."/>
            <person name="Roger A.J."/>
            <person name="Ruiz-Trillo I."/>
            <person name="Lander E."/>
            <person name="Nusbaum C."/>
        </authorList>
    </citation>
    <scope>NUCLEOTIDE SEQUENCE [LARGE SCALE GENOMIC DNA]</scope>
    <source>
        <strain evidence="2 3">ATCC 50062</strain>
    </source>
</reference>
<gene>
    <name evidence="2" type="ORF">AMSG_10410</name>
</gene>
<protein>
    <submittedName>
        <fullName evidence="2">Uncharacterized protein</fullName>
    </submittedName>
</protein>
<evidence type="ECO:0000256" key="1">
    <source>
        <dbReference type="SAM" id="MobiDB-lite"/>
    </source>
</evidence>
<dbReference type="GeneID" id="25568639"/>